<dbReference type="PANTHER" id="PTHR10131">
    <property type="entry name" value="TNF RECEPTOR ASSOCIATED FACTOR"/>
    <property type="match status" value="1"/>
</dbReference>
<dbReference type="Gene3D" id="3.30.40.10">
    <property type="entry name" value="Zinc/RING finger domain, C3HC4 (zinc finger)"/>
    <property type="match status" value="2"/>
</dbReference>
<gene>
    <name evidence="9" type="ORF">FKW44_014838</name>
</gene>
<name>A0A7T8GZQ7_CALRO</name>
<comment type="subcellular location">
    <subcellularLocation>
        <location evidence="1">Cytoplasm</location>
    </subcellularLocation>
</comment>
<dbReference type="PROSITE" id="PS50145">
    <property type="entry name" value="ZF_TRAF"/>
    <property type="match status" value="2"/>
</dbReference>
<dbReference type="InterPro" id="IPR001293">
    <property type="entry name" value="Znf_TRAF"/>
</dbReference>
<dbReference type="Pfam" id="PF02176">
    <property type="entry name" value="zf-TRAF"/>
    <property type="match status" value="1"/>
</dbReference>
<evidence type="ECO:0000313" key="9">
    <source>
        <dbReference type="EMBL" id="QQP40702.1"/>
    </source>
</evidence>
<feature type="domain" description="TRAF-type" evidence="8">
    <location>
        <begin position="31"/>
        <end position="83"/>
    </location>
</feature>
<evidence type="ECO:0000256" key="7">
    <source>
        <dbReference type="PROSITE-ProRule" id="PRU00207"/>
    </source>
</evidence>
<keyword evidence="5 7" id="KW-0863">Zinc-finger</keyword>
<sequence>MEDHMMYTCSKRLIACIFCKRDFSVAVISDHAGKCGFEPIYCENKCGQRIQRNRLKAHQVNTCCKRIVSCQYCSRNFTADTLQSHHVKCFMFPVPCPNRCVESGDLGIPREDLERHLTDDCGKETRIPKVCEYHEAGCGYRSTDPEGLAAHMREKVAYHLDLMSSLVHKQKGQIKQLLNQVELANTSYDGVLLWKIKNISTKIQESKSSEGLELSP</sequence>
<evidence type="ECO:0000256" key="1">
    <source>
        <dbReference type="ARBA" id="ARBA00004496"/>
    </source>
</evidence>
<dbReference type="FunFam" id="3.30.40.10:FF:000121">
    <property type="entry name" value="TNF receptor-associated factor"/>
    <property type="match status" value="2"/>
</dbReference>
<accession>A0A7T8GZQ7</accession>
<keyword evidence="9" id="KW-0675">Receptor</keyword>
<dbReference type="SUPFAM" id="SSF49599">
    <property type="entry name" value="TRAF domain-like"/>
    <property type="match status" value="2"/>
</dbReference>
<evidence type="ECO:0000256" key="5">
    <source>
        <dbReference type="ARBA" id="ARBA00022771"/>
    </source>
</evidence>
<evidence type="ECO:0000256" key="3">
    <source>
        <dbReference type="ARBA" id="ARBA00022723"/>
    </source>
</evidence>
<evidence type="ECO:0000256" key="2">
    <source>
        <dbReference type="ARBA" id="ARBA00022490"/>
    </source>
</evidence>
<dbReference type="InterPro" id="IPR008974">
    <property type="entry name" value="TRAF-like"/>
</dbReference>
<dbReference type="GO" id="GO:0031625">
    <property type="term" value="F:ubiquitin protein ligase binding"/>
    <property type="evidence" value="ECO:0007669"/>
    <property type="project" value="TreeGrafter"/>
</dbReference>
<feature type="domain" description="TRAF-type" evidence="8">
    <location>
        <begin position="84"/>
        <end position="138"/>
    </location>
</feature>
<keyword evidence="2" id="KW-0963">Cytoplasm</keyword>
<evidence type="ECO:0000313" key="10">
    <source>
        <dbReference type="Proteomes" id="UP000595437"/>
    </source>
</evidence>
<dbReference type="OrthoDB" id="5574452at2759"/>
<dbReference type="Proteomes" id="UP000595437">
    <property type="component" value="Chromosome 10"/>
</dbReference>
<dbReference type="AlphaFoldDB" id="A0A7T8GZQ7"/>
<organism evidence="9 10">
    <name type="scientific">Caligus rogercresseyi</name>
    <name type="common">Sea louse</name>
    <dbReference type="NCBI Taxonomy" id="217165"/>
    <lineage>
        <taxon>Eukaryota</taxon>
        <taxon>Metazoa</taxon>
        <taxon>Ecdysozoa</taxon>
        <taxon>Arthropoda</taxon>
        <taxon>Crustacea</taxon>
        <taxon>Multicrustacea</taxon>
        <taxon>Hexanauplia</taxon>
        <taxon>Copepoda</taxon>
        <taxon>Siphonostomatoida</taxon>
        <taxon>Caligidae</taxon>
        <taxon>Caligus</taxon>
    </lineage>
</organism>
<evidence type="ECO:0000256" key="6">
    <source>
        <dbReference type="ARBA" id="ARBA00022833"/>
    </source>
</evidence>
<keyword evidence="4" id="KW-0677">Repeat</keyword>
<evidence type="ECO:0000256" key="4">
    <source>
        <dbReference type="ARBA" id="ARBA00022737"/>
    </source>
</evidence>
<dbReference type="EMBL" id="CP045899">
    <property type="protein sequence ID" value="QQP40702.1"/>
    <property type="molecule type" value="Genomic_DNA"/>
</dbReference>
<dbReference type="PANTHER" id="PTHR10131:SF94">
    <property type="entry name" value="TNF RECEPTOR-ASSOCIATED FACTOR 4"/>
    <property type="match status" value="1"/>
</dbReference>
<dbReference type="GO" id="GO:0005737">
    <property type="term" value="C:cytoplasm"/>
    <property type="evidence" value="ECO:0007669"/>
    <property type="project" value="UniProtKB-SubCell"/>
</dbReference>
<dbReference type="InterPro" id="IPR013083">
    <property type="entry name" value="Znf_RING/FYVE/PHD"/>
</dbReference>
<proteinExistence type="predicted"/>
<feature type="non-terminal residue" evidence="9">
    <location>
        <position position="216"/>
    </location>
</feature>
<feature type="zinc finger region" description="TRAF-type" evidence="7">
    <location>
        <begin position="84"/>
        <end position="138"/>
    </location>
</feature>
<keyword evidence="6 7" id="KW-0862">Zinc</keyword>
<keyword evidence="3 7" id="KW-0479">Metal-binding</keyword>
<dbReference type="GO" id="GO:0005164">
    <property type="term" value="F:tumor necrosis factor receptor binding"/>
    <property type="evidence" value="ECO:0007669"/>
    <property type="project" value="TreeGrafter"/>
</dbReference>
<dbReference type="GO" id="GO:0043122">
    <property type="term" value="P:regulation of canonical NF-kappaB signal transduction"/>
    <property type="evidence" value="ECO:0007669"/>
    <property type="project" value="TreeGrafter"/>
</dbReference>
<protein>
    <submittedName>
        <fullName evidence="9">TNF receptorassociated factor 4like</fullName>
    </submittedName>
</protein>
<evidence type="ECO:0000259" key="8">
    <source>
        <dbReference type="PROSITE" id="PS50145"/>
    </source>
</evidence>
<keyword evidence="10" id="KW-1185">Reference proteome</keyword>
<feature type="zinc finger region" description="TRAF-type" evidence="7">
    <location>
        <begin position="31"/>
        <end position="83"/>
    </location>
</feature>
<dbReference type="Gene3D" id="2.60.210.10">
    <property type="entry name" value="Apoptosis, Tumor Necrosis Factor Receptor Associated Protein 2, Chain A"/>
    <property type="match status" value="1"/>
</dbReference>
<dbReference type="GO" id="GO:0008270">
    <property type="term" value="F:zinc ion binding"/>
    <property type="evidence" value="ECO:0007669"/>
    <property type="project" value="UniProtKB-KW"/>
</dbReference>
<reference evidence="10" key="1">
    <citation type="submission" date="2021-01" db="EMBL/GenBank/DDBJ databases">
        <title>Caligus Genome Assembly.</title>
        <authorList>
            <person name="Gallardo-Escarate C."/>
        </authorList>
    </citation>
    <scope>NUCLEOTIDE SEQUENCE [LARGE SCALE GENOMIC DNA]</scope>
</reference>